<dbReference type="RefSeq" id="WP_034359330.1">
    <property type="nucleotide sequence ID" value="NZ_JHAC01000050.1"/>
</dbReference>
<comment type="caution">
    <text evidence="1">The sequence shown here is derived from an EMBL/GenBank/DDBJ whole genome shotgun (WGS) entry which is preliminary data.</text>
</comment>
<dbReference type="AlphaFoldDB" id="A0A016QLN9"/>
<proteinExistence type="predicted"/>
<keyword evidence="2" id="KW-1185">Reference proteome</keyword>
<dbReference type="EMBL" id="JHAC01000050">
    <property type="protein sequence ID" value="EYB67025.1"/>
    <property type="molecule type" value="Genomic_DNA"/>
</dbReference>
<evidence type="ECO:0000313" key="2">
    <source>
        <dbReference type="Proteomes" id="UP000020492"/>
    </source>
</evidence>
<name>A0A016QLN9_9DEIO</name>
<gene>
    <name evidence="1" type="ORF">DEIPH_ctg052orf0020</name>
</gene>
<dbReference type="Proteomes" id="UP000020492">
    <property type="component" value="Unassembled WGS sequence"/>
</dbReference>
<dbReference type="STRING" id="1476583.DEIPH_ctg052orf0020"/>
<sequence length="121" mass="13155">MDLAALLRLDFRPEDLGDMPGQFDARLGHIVTAAQARADATPAQQEAGARYLLLGAQLRQLTRQAERMKAASGAEMEQGLATRLAEVRRQQAEQLALSGLASSSRTLTRPRGVVFQPEVDL</sequence>
<dbReference type="PATRIC" id="fig|1476583.3.peg.2884"/>
<accession>A0A016QLN9</accession>
<evidence type="ECO:0000313" key="1">
    <source>
        <dbReference type="EMBL" id="EYB67025.1"/>
    </source>
</evidence>
<dbReference type="OrthoDB" id="9890611at2"/>
<reference evidence="1 2" key="1">
    <citation type="submission" date="2014-03" db="EMBL/GenBank/DDBJ databases">
        <title>Draft genome sequence of Deinococcus phoenicis 1P10ME.</title>
        <authorList>
            <person name="Stepanov V.G."/>
            <person name="Vaishampayan P."/>
            <person name="Venkateswaran K."/>
            <person name="Fox G.E."/>
        </authorList>
    </citation>
    <scope>NUCLEOTIDE SEQUENCE [LARGE SCALE GENOMIC DNA]</scope>
    <source>
        <strain evidence="1 2">1P10ME</strain>
    </source>
</reference>
<organism evidence="1 2">
    <name type="scientific">Deinococcus phoenicis</name>
    <dbReference type="NCBI Taxonomy" id="1476583"/>
    <lineage>
        <taxon>Bacteria</taxon>
        <taxon>Thermotogati</taxon>
        <taxon>Deinococcota</taxon>
        <taxon>Deinococci</taxon>
        <taxon>Deinococcales</taxon>
        <taxon>Deinococcaceae</taxon>
        <taxon>Deinococcus</taxon>
    </lineage>
</organism>
<protein>
    <submittedName>
        <fullName evidence="1">Uncharacterized protein</fullName>
    </submittedName>
</protein>